<sequence length="386" mass="40951">MQEINDFEFKTVGDIRFGVNAALSLPALLISRFDAKSILVITDKGLLNAGVLDAVFAELDVSGVTFSVFDGVQADPPEAVIFAAAEQAKNADVVIGIGGGSSMDSAKLAAVLAMEQQALTDMYGVDLVRSERKPLVLIPTTAGTGSEVTPISIVTTGESTKAGVVSPVLYPDVALLDPCLTLGLPAHITAETGVDAMVHAIEAFTSKHKKNPLSDNLALKALALLSSHLPACYVNGKDINHRGGTLLGAMLAGQAFANAPVAAVHALAYPLGGIYHMAHGLTNALMLPHVMRFNLPAAEREYAQLALVVNPQLADLSQSEQALEFIAYMQQFCRALGITKRLRDYGIAQEALTALASEAMLQTRLLMNNPREVTFEDALALYQQAW</sequence>
<dbReference type="Gene3D" id="3.40.50.1970">
    <property type="match status" value="1"/>
</dbReference>
<comment type="similarity">
    <text evidence="2">Belongs to the iron-containing alcohol dehydrogenase family.</text>
</comment>
<comment type="cofactor">
    <cofactor evidence="1">
        <name>Fe cation</name>
        <dbReference type="ChEBI" id="CHEBI:24875"/>
    </cofactor>
</comment>
<dbReference type="PANTHER" id="PTHR11496">
    <property type="entry name" value="ALCOHOL DEHYDROGENASE"/>
    <property type="match status" value="1"/>
</dbReference>
<dbReference type="InterPro" id="IPR056798">
    <property type="entry name" value="ADH_Fe_C"/>
</dbReference>
<reference evidence="7" key="1">
    <citation type="journal article" date="2014" name="Int. J. Syst. Evol. Microbiol.">
        <title>Complete genome sequence of Corynebacterium casei LMG S-19264T (=DSM 44701T), isolated from a smear-ripened cheese.</title>
        <authorList>
            <consortium name="US DOE Joint Genome Institute (JGI-PGF)"/>
            <person name="Walter F."/>
            <person name="Albersmeier A."/>
            <person name="Kalinowski J."/>
            <person name="Ruckert C."/>
        </authorList>
    </citation>
    <scope>NUCLEOTIDE SEQUENCE</scope>
    <source>
        <strain evidence="7">KCTC 32337</strain>
    </source>
</reference>
<dbReference type="RefSeq" id="WP_191865336.1">
    <property type="nucleotide sequence ID" value="NZ_BMZC01000002.1"/>
</dbReference>
<evidence type="ECO:0000259" key="6">
    <source>
        <dbReference type="Pfam" id="PF25137"/>
    </source>
</evidence>
<evidence type="ECO:0000256" key="2">
    <source>
        <dbReference type="ARBA" id="ARBA00007358"/>
    </source>
</evidence>
<dbReference type="FunFam" id="3.40.50.1970:FF:000003">
    <property type="entry name" value="Alcohol dehydrogenase, iron-containing"/>
    <property type="match status" value="1"/>
</dbReference>
<dbReference type="PROSITE" id="PS00913">
    <property type="entry name" value="ADH_IRON_1"/>
    <property type="match status" value="1"/>
</dbReference>
<evidence type="ECO:0000256" key="3">
    <source>
        <dbReference type="ARBA" id="ARBA00023002"/>
    </source>
</evidence>
<dbReference type="AlphaFoldDB" id="A0A8H9M2D6"/>
<gene>
    <name evidence="7" type="primary">blcB</name>
    <name evidence="7" type="ORF">GCM10011274_07200</name>
</gene>
<comment type="caution">
    <text evidence="7">The sequence shown here is derived from an EMBL/GenBank/DDBJ whole genome shotgun (WGS) entry which is preliminary data.</text>
</comment>
<accession>A0A8H9M2D6</accession>
<dbReference type="Pfam" id="PF25137">
    <property type="entry name" value="ADH_Fe_C"/>
    <property type="match status" value="1"/>
</dbReference>
<name>A0A8H9M2D6_9ALTE</name>
<dbReference type="Gene3D" id="1.20.1090.10">
    <property type="entry name" value="Dehydroquinate synthase-like - alpha domain"/>
    <property type="match status" value="1"/>
</dbReference>
<dbReference type="PANTHER" id="PTHR11496:SF102">
    <property type="entry name" value="ALCOHOL DEHYDROGENASE 4"/>
    <property type="match status" value="1"/>
</dbReference>
<keyword evidence="4" id="KW-0520">NAD</keyword>
<dbReference type="SUPFAM" id="SSF56796">
    <property type="entry name" value="Dehydroquinate synthase-like"/>
    <property type="match status" value="1"/>
</dbReference>
<evidence type="ECO:0000256" key="4">
    <source>
        <dbReference type="ARBA" id="ARBA00023027"/>
    </source>
</evidence>
<dbReference type="InterPro" id="IPR039697">
    <property type="entry name" value="Alcohol_dehydrogenase_Fe"/>
</dbReference>
<feature type="domain" description="Fe-containing alcohol dehydrogenase-like C-terminal" evidence="6">
    <location>
        <begin position="189"/>
        <end position="386"/>
    </location>
</feature>
<proteinExistence type="inferred from homology"/>
<dbReference type="Pfam" id="PF00465">
    <property type="entry name" value="Fe-ADH"/>
    <property type="match status" value="1"/>
</dbReference>
<evidence type="ECO:0000313" key="7">
    <source>
        <dbReference type="EMBL" id="GGZ51798.1"/>
    </source>
</evidence>
<dbReference type="Proteomes" id="UP000622604">
    <property type="component" value="Unassembled WGS sequence"/>
</dbReference>
<evidence type="ECO:0000256" key="1">
    <source>
        <dbReference type="ARBA" id="ARBA00001962"/>
    </source>
</evidence>
<organism evidence="7 8">
    <name type="scientific">Paraglaciecola chathamensis</name>
    <dbReference type="NCBI Taxonomy" id="368405"/>
    <lineage>
        <taxon>Bacteria</taxon>
        <taxon>Pseudomonadati</taxon>
        <taxon>Pseudomonadota</taxon>
        <taxon>Gammaproteobacteria</taxon>
        <taxon>Alteromonadales</taxon>
        <taxon>Alteromonadaceae</taxon>
        <taxon>Paraglaciecola</taxon>
    </lineage>
</organism>
<dbReference type="CDD" id="cd08193">
    <property type="entry name" value="HVD"/>
    <property type="match status" value="1"/>
</dbReference>
<dbReference type="InterPro" id="IPR018211">
    <property type="entry name" value="ADH_Fe_CS"/>
</dbReference>
<evidence type="ECO:0000313" key="8">
    <source>
        <dbReference type="Proteomes" id="UP000622604"/>
    </source>
</evidence>
<keyword evidence="3" id="KW-0560">Oxidoreductase</keyword>
<dbReference type="EMBL" id="BMZC01000002">
    <property type="protein sequence ID" value="GGZ51798.1"/>
    <property type="molecule type" value="Genomic_DNA"/>
</dbReference>
<protein>
    <submittedName>
        <fullName evidence="7">Alcohol dehydrogenase</fullName>
    </submittedName>
</protein>
<dbReference type="FunFam" id="1.20.1090.10:FF:000001">
    <property type="entry name" value="Aldehyde-alcohol dehydrogenase"/>
    <property type="match status" value="1"/>
</dbReference>
<dbReference type="GO" id="GO:0004022">
    <property type="term" value="F:alcohol dehydrogenase (NAD+) activity"/>
    <property type="evidence" value="ECO:0007669"/>
    <property type="project" value="TreeGrafter"/>
</dbReference>
<evidence type="ECO:0000259" key="5">
    <source>
        <dbReference type="Pfam" id="PF00465"/>
    </source>
</evidence>
<reference evidence="7" key="2">
    <citation type="submission" date="2020-09" db="EMBL/GenBank/DDBJ databases">
        <authorList>
            <person name="Sun Q."/>
            <person name="Kim S."/>
        </authorList>
    </citation>
    <scope>NUCLEOTIDE SEQUENCE</scope>
    <source>
        <strain evidence="7">KCTC 32337</strain>
    </source>
</reference>
<feature type="domain" description="Alcohol dehydrogenase iron-type/glycerol dehydrogenase GldA" evidence="5">
    <location>
        <begin position="14"/>
        <end position="178"/>
    </location>
</feature>
<dbReference type="GO" id="GO:0046872">
    <property type="term" value="F:metal ion binding"/>
    <property type="evidence" value="ECO:0007669"/>
    <property type="project" value="InterPro"/>
</dbReference>
<dbReference type="InterPro" id="IPR001670">
    <property type="entry name" value="ADH_Fe/GldA"/>
</dbReference>